<dbReference type="PANTHER" id="PTHR33525:SF5">
    <property type="entry name" value="TWO COMPONENT SIGNAL TRANSDUCTION SYSTEM RESPONSE REGULATOR"/>
    <property type="match status" value="1"/>
</dbReference>
<proteinExistence type="predicted"/>
<accession>A0ABW3F5Y5</accession>
<dbReference type="Proteomes" id="UP001597128">
    <property type="component" value="Unassembled WGS sequence"/>
</dbReference>
<dbReference type="SUPFAM" id="SSF109604">
    <property type="entry name" value="HD-domain/PDEase-like"/>
    <property type="match status" value="1"/>
</dbReference>
<feature type="domain" description="HDOD" evidence="1">
    <location>
        <begin position="25"/>
        <end position="224"/>
    </location>
</feature>
<reference evidence="3" key="1">
    <citation type="journal article" date="2019" name="Int. J. Syst. Evol. Microbiol.">
        <title>The Global Catalogue of Microorganisms (GCM) 10K type strain sequencing project: providing services to taxonomists for standard genome sequencing and annotation.</title>
        <authorList>
            <consortium name="The Broad Institute Genomics Platform"/>
            <consortium name="The Broad Institute Genome Sequencing Center for Infectious Disease"/>
            <person name="Wu L."/>
            <person name="Ma J."/>
        </authorList>
    </citation>
    <scope>NUCLEOTIDE SEQUENCE [LARGE SCALE GENOMIC DNA]</scope>
    <source>
        <strain evidence="3">CCUG 58412</strain>
    </source>
</reference>
<sequence length="278" mass="31646">MVTLSEARANRNISSWVKFLENADIPVLRQTARELAELHEHEEETGARDITRVVINDPLMTFKVLTFANNHRSRHQLQDLVQVEQAIIMMGTSTFFAQIPTVPHVEDLLSQHVAALVNLIKLVVRAHRAGYFAAEFASHLMDLHAEELRVAASLYDFAEMLMWCFNPEAMIEIHKRQHADATLRSRTVQQEVLGFRILDLQAELVHTFNLPSLLTDLMDEQRADLPRVRNVQLAVNLARHSAEGWDNAALPDDYKDIAQLLHVDVPRVMHIVGVPHAE</sequence>
<evidence type="ECO:0000313" key="2">
    <source>
        <dbReference type="EMBL" id="MFD0912967.1"/>
    </source>
</evidence>
<dbReference type="RefSeq" id="WP_379056185.1">
    <property type="nucleotide sequence ID" value="NZ_JBHTKB010000001.1"/>
</dbReference>
<gene>
    <name evidence="2" type="ORF">ACFQ1Z_05355</name>
</gene>
<organism evidence="2 3">
    <name type="scientific">Methylophilus luteus</name>
    <dbReference type="NCBI Taxonomy" id="640108"/>
    <lineage>
        <taxon>Bacteria</taxon>
        <taxon>Pseudomonadati</taxon>
        <taxon>Pseudomonadota</taxon>
        <taxon>Betaproteobacteria</taxon>
        <taxon>Nitrosomonadales</taxon>
        <taxon>Methylophilaceae</taxon>
        <taxon>Methylophilus</taxon>
    </lineage>
</organism>
<comment type="caution">
    <text evidence="2">The sequence shown here is derived from an EMBL/GenBank/DDBJ whole genome shotgun (WGS) entry which is preliminary data.</text>
</comment>
<name>A0ABW3F5Y5_9PROT</name>
<protein>
    <submittedName>
        <fullName evidence="2">HDOD domain-containing protein</fullName>
    </submittedName>
</protein>
<evidence type="ECO:0000259" key="1">
    <source>
        <dbReference type="PROSITE" id="PS51833"/>
    </source>
</evidence>
<dbReference type="PANTHER" id="PTHR33525">
    <property type="match status" value="1"/>
</dbReference>
<dbReference type="InterPro" id="IPR013976">
    <property type="entry name" value="HDOD"/>
</dbReference>
<dbReference type="PROSITE" id="PS51833">
    <property type="entry name" value="HDOD"/>
    <property type="match status" value="1"/>
</dbReference>
<keyword evidence="3" id="KW-1185">Reference proteome</keyword>
<dbReference type="InterPro" id="IPR052340">
    <property type="entry name" value="RNase_Y/CdgJ"/>
</dbReference>
<dbReference type="Gene3D" id="1.10.3210.10">
    <property type="entry name" value="Hypothetical protein af1432"/>
    <property type="match status" value="1"/>
</dbReference>
<dbReference type="EMBL" id="JBHTKB010000001">
    <property type="protein sequence ID" value="MFD0912967.1"/>
    <property type="molecule type" value="Genomic_DNA"/>
</dbReference>
<evidence type="ECO:0000313" key="3">
    <source>
        <dbReference type="Proteomes" id="UP001597128"/>
    </source>
</evidence>
<dbReference type="Pfam" id="PF08668">
    <property type="entry name" value="HDOD"/>
    <property type="match status" value="1"/>
</dbReference>